<dbReference type="EMBL" id="VXIV02000085">
    <property type="protein sequence ID" value="KAF6041038.1"/>
    <property type="molecule type" value="Genomic_DNA"/>
</dbReference>
<protein>
    <submittedName>
        <fullName evidence="2">Uncharacterized protein</fullName>
    </submittedName>
</protein>
<organism evidence="2 3">
    <name type="scientific">Bugula neritina</name>
    <name type="common">Brown bryozoan</name>
    <name type="synonym">Sertularia neritina</name>
    <dbReference type="NCBI Taxonomy" id="10212"/>
    <lineage>
        <taxon>Eukaryota</taxon>
        <taxon>Metazoa</taxon>
        <taxon>Spiralia</taxon>
        <taxon>Lophotrochozoa</taxon>
        <taxon>Bryozoa</taxon>
        <taxon>Gymnolaemata</taxon>
        <taxon>Cheilostomatida</taxon>
        <taxon>Flustrina</taxon>
        <taxon>Buguloidea</taxon>
        <taxon>Bugulidae</taxon>
        <taxon>Bugula</taxon>
    </lineage>
</organism>
<comment type="caution">
    <text evidence="2">The sequence shown here is derived from an EMBL/GenBank/DDBJ whole genome shotgun (WGS) entry which is preliminary data.</text>
</comment>
<keyword evidence="3" id="KW-1185">Reference proteome</keyword>
<dbReference type="Proteomes" id="UP000593567">
    <property type="component" value="Unassembled WGS sequence"/>
</dbReference>
<reference evidence="2" key="1">
    <citation type="submission" date="2020-06" db="EMBL/GenBank/DDBJ databases">
        <title>Draft genome of Bugula neritina, a colonial animal packing powerful symbionts and potential medicines.</title>
        <authorList>
            <person name="Rayko M."/>
        </authorList>
    </citation>
    <scope>NUCLEOTIDE SEQUENCE [LARGE SCALE GENOMIC DNA]</scope>
    <source>
        <strain evidence="2">Kwan_BN1</strain>
    </source>
</reference>
<name>A0A7J7KSC5_BUGNE</name>
<accession>A0A7J7KSC5</accession>
<dbReference type="AlphaFoldDB" id="A0A7J7KSC5"/>
<gene>
    <name evidence="2" type="ORF">EB796_000649</name>
</gene>
<evidence type="ECO:0000256" key="1">
    <source>
        <dbReference type="SAM" id="SignalP"/>
    </source>
</evidence>
<keyword evidence="1" id="KW-0732">Signal</keyword>
<evidence type="ECO:0000313" key="3">
    <source>
        <dbReference type="Proteomes" id="UP000593567"/>
    </source>
</evidence>
<proteinExistence type="predicted"/>
<feature type="signal peptide" evidence="1">
    <location>
        <begin position="1"/>
        <end position="17"/>
    </location>
</feature>
<feature type="chain" id="PRO_5029674120" evidence="1">
    <location>
        <begin position="18"/>
        <end position="87"/>
    </location>
</feature>
<evidence type="ECO:0000313" key="2">
    <source>
        <dbReference type="EMBL" id="KAF6041038.1"/>
    </source>
</evidence>
<sequence length="87" mass="9819">MLCLLVLIDLVHHQSCSESNTLKIVIMLSSKPQEPPISQVVNDLIVLIHQNPKKKMYPKNLVLQQNQAKINGTPVPRCFYLQTLVAT</sequence>